<evidence type="ECO:0000313" key="8">
    <source>
        <dbReference type="EMBL" id="KAA8910858.1"/>
    </source>
</evidence>
<dbReference type="GO" id="GO:0008270">
    <property type="term" value="F:zinc ion binding"/>
    <property type="evidence" value="ECO:0007669"/>
    <property type="project" value="UniProtKB-KW"/>
</dbReference>
<dbReference type="VEuPathDB" id="FungiDB:TRICI_004046"/>
<keyword evidence="9" id="KW-1185">Reference proteome</keyword>
<evidence type="ECO:0000256" key="2">
    <source>
        <dbReference type="ARBA" id="ARBA00022723"/>
    </source>
</evidence>
<feature type="compositionally biased region" description="Low complexity" evidence="6">
    <location>
        <begin position="244"/>
        <end position="274"/>
    </location>
</feature>
<feature type="compositionally biased region" description="Low complexity" evidence="6">
    <location>
        <begin position="307"/>
        <end position="324"/>
    </location>
</feature>
<evidence type="ECO:0000256" key="6">
    <source>
        <dbReference type="SAM" id="MobiDB-lite"/>
    </source>
</evidence>
<evidence type="ECO:0000259" key="7">
    <source>
        <dbReference type="PROSITE" id="PS50115"/>
    </source>
</evidence>
<organism evidence="8 9">
    <name type="scientific">Trichomonascus ciferrii</name>
    <dbReference type="NCBI Taxonomy" id="44093"/>
    <lineage>
        <taxon>Eukaryota</taxon>
        <taxon>Fungi</taxon>
        <taxon>Dikarya</taxon>
        <taxon>Ascomycota</taxon>
        <taxon>Saccharomycotina</taxon>
        <taxon>Dipodascomycetes</taxon>
        <taxon>Dipodascales</taxon>
        <taxon>Trichomonascaceae</taxon>
        <taxon>Trichomonascus</taxon>
        <taxon>Trichomonascus ciferrii complex</taxon>
    </lineage>
</organism>
<feature type="region of interest" description="Disordered" evidence="6">
    <location>
        <begin position="344"/>
        <end position="436"/>
    </location>
</feature>
<evidence type="ECO:0000256" key="3">
    <source>
        <dbReference type="ARBA" id="ARBA00022771"/>
    </source>
</evidence>
<evidence type="ECO:0000256" key="1">
    <source>
        <dbReference type="ARBA" id="ARBA00022468"/>
    </source>
</evidence>
<dbReference type="Pfam" id="PF01412">
    <property type="entry name" value="ArfGap"/>
    <property type="match status" value="1"/>
</dbReference>
<feature type="domain" description="Arf-GAP" evidence="7">
    <location>
        <begin position="24"/>
        <end position="141"/>
    </location>
</feature>
<keyword evidence="2" id="KW-0479">Metal-binding</keyword>
<sequence length="436" mass="46730">MSGRYSRGTQGSQTQKKQTTEKNQQILRKLLNDPANKYCADCKVTQHPRWASWSLGIFLCIRCSGIHRGMGTHISKVRSIDLDSWSDEHMEKMITWGNRRANLYWEHKLPPNYVPDDSKIQNFIRTKYDLKRWVMSGGVPDPSTLDDQVEDSVPLSTVQQQLNNGEKPPAPAPRKSAEASAGLIPDLLGGDSQQQPSRAAAVNEQINTNAVNRPSTTAANKQPPPAKIQTSKPATDSLLGLDFSSPPGSGSPTSATSSSPVSNQPAAAASASSRRASRPDLKKSILSLYSNPRPQQPQPQPQPQQQPQPQFVQSQPYAQPQPAVAGGGAGATMFDSLTSATNNLSLNNNNNNNAATTTTTAPANNKPGMFDDLLSSSSASAWASTAPSHGSAASPPTNNPPADEWSTFTSASTTTAHTPAKPLSGLEDEIFGNVWK</sequence>
<feature type="compositionally biased region" description="Pro residues" evidence="6">
    <location>
        <begin position="294"/>
        <end position="306"/>
    </location>
</feature>
<dbReference type="PRINTS" id="PR00405">
    <property type="entry name" value="REVINTRACTNG"/>
</dbReference>
<evidence type="ECO:0000313" key="9">
    <source>
        <dbReference type="Proteomes" id="UP000761534"/>
    </source>
</evidence>
<dbReference type="InterPro" id="IPR051718">
    <property type="entry name" value="ARF_GTPase-activating"/>
</dbReference>
<comment type="caution">
    <text evidence="8">The sequence shown here is derived from an EMBL/GenBank/DDBJ whole genome shotgun (WGS) entry which is preliminary data.</text>
</comment>
<feature type="compositionally biased region" description="Low complexity" evidence="6">
    <location>
        <begin position="344"/>
        <end position="365"/>
    </location>
</feature>
<dbReference type="CDD" id="cd08839">
    <property type="entry name" value="ArfGap_SMAP"/>
    <property type="match status" value="1"/>
</dbReference>
<feature type="compositionally biased region" description="Polar residues" evidence="6">
    <location>
        <begin position="208"/>
        <end position="220"/>
    </location>
</feature>
<dbReference type="SMART" id="SM00105">
    <property type="entry name" value="ArfGap"/>
    <property type="match status" value="1"/>
</dbReference>
<dbReference type="InterPro" id="IPR038508">
    <property type="entry name" value="ArfGAP_dom_sf"/>
</dbReference>
<dbReference type="InterPro" id="IPR044732">
    <property type="entry name" value="ArfGAP_SMAP1-like"/>
</dbReference>
<dbReference type="InterPro" id="IPR037278">
    <property type="entry name" value="ARFGAP/RecO"/>
</dbReference>
<dbReference type="SUPFAM" id="SSF57863">
    <property type="entry name" value="ArfGap/RecO-like zinc finger"/>
    <property type="match status" value="1"/>
</dbReference>
<evidence type="ECO:0000256" key="4">
    <source>
        <dbReference type="ARBA" id="ARBA00022833"/>
    </source>
</evidence>
<dbReference type="AlphaFoldDB" id="A0A642V3G6"/>
<dbReference type="PANTHER" id="PTHR45705:SF1">
    <property type="entry name" value="FI20236P1"/>
    <property type="match status" value="1"/>
</dbReference>
<dbReference type="Gene3D" id="1.10.220.150">
    <property type="entry name" value="Arf GTPase activating protein"/>
    <property type="match status" value="1"/>
</dbReference>
<name>A0A642V3G6_9ASCO</name>
<dbReference type="PANTHER" id="PTHR45705">
    <property type="entry name" value="FI20236P1"/>
    <property type="match status" value="1"/>
</dbReference>
<feature type="region of interest" description="Disordered" evidence="6">
    <location>
        <begin position="208"/>
        <end position="330"/>
    </location>
</feature>
<feature type="region of interest" description="Disordered" evidence="6">
    <location>
        <begin position="159"/>
        <end position="178"/>
    </location>
</feature>
<dbReference type="InterPro" id="IPR001164">
    <property type="entry name" value="ArfGAP_dom"/>
</dbReference>
<dbReference type="OrthoDB" id="10266696at2759"/>
<dbReference type="GO" id="GO:0005737">
    <property type="term" value="C:cytoplasm"/>
    <property type="evidence" value="ECO:0007669"/>
    <property type="project" value="TreeGrafter"/>
</dbReference>
<accession>A0A642V3G6</accession>
<feature type="compositionally biased region" description="Low complexity" evidence="6">
    <location>
        <begin position="375"/>
        <end position="420"/>
    </location>
</feature>
<dbReference type="EMBL" id="SWFS01000300">
    <property type="protein sequence ID" value="KAA8910858.1"/>
    <property type="molecule type" value="Genomic_DNA"/>
</dbReference>
<dbReference type="FunFam" id="1.10.220.150:FF:000009">
    <property type="entry name" value="stromal membrane-associated protein 1 isoform X1"/>
    <property type="match status" value="1"/>
</dbReference>
<keyword evidence="4" id="KW-0862">Zinc</keyword>
<feature type="compositionally biased region" description="Low complexity" evidence="6">
    <location>
        <begin position="9"/>
        <end position="22"/>
    </location>
</feature>
<keyword evidence="1" id="KW-0343">GTPase activation</keyword>
<feature type="region of interest" description="Disordered" evidence="6">
    <location>
        <begin position="1"/>
        <end position="22"/>
    </location>
</feature>
<keyword evidence="3 5" id="KW-0863">Zinc-finger</keyword>
<evidence type="ECO:0000256" key="5">
    <source>
        <dbReference type="PROSITE-ProRule" id="PRU00288"/>
    </source>
</evidence>
<protein>
    <recommendedName>
        <fullName evidence="7">Arf-GAP domain-containing protein</fullName>
    </recommendedName>
</protein>
<reference evidence="8" key="1">
    <citation type="journal article" date="2019" name="G3 (Bethesda)">
        <title>Genome Assemblies of Two Rare Opportunistic Yeast Pathogens: Diutina rugosa (syn. Candida rugosa) and Trichomonascus ciferrii (syn. Candida ciferrii).</title>
        <authorList>
            <person name="Mixao V."/>
            <person name="Saus E."/>
            <person name="Hansen A.P."/>
            <person name="Lass-Florl C."/>
            <person name="Gabaldon T."/>
        </authorList>
    </citation>
    <scope>NUCLEOTIDE SEQUENCE</scope>
    <source>
        <strain evidence="8">CBS 4856</strain>
    </source>
</reference>
<gene>
    <name evidence="8" type="ORF">TRICI_004046</name>
</gene>
<proteinExistence type="predicted"/>
<dbReference type="Proteomes" id="UP000761534">
    <property type="component" value="Unassembled WGS sequence"/>
</dbReference>
<dbReference type="GO" id="GO:0005096">
    <property type="term" value="F:GTPase activator activity"/>
    <property type="evidence" value="ECO:0007669"/>
    <property type="project" value="UniProtKB-KW"/>
</dbReference>
<dbReference type="PROSITE" id="PS50115">
    <property type="entry name" value="ARFGAP"/>
    <property type="match status" value="1"/>
</dbReference>